<dbReference type="InterPro" id="IPR016084">
    <property type="entry name" value="Haem_Oase-like_multi-hlx"/>
</dbReference>
<reference evidence="2" key="1">
    <citation type="journal article" date="2019" name="Int. J. Syst. Evol. Microbiol.">
        <title>The Global Catalogue of Microorganisms (GCM) 10K type strain sequencing project: providing services to taxonomists for standard genome sequencing and annotation.</title>
        <authorList>
            <consortium name="The Broad Institute Genomics Platform"/>
            <consortium name="The Broad Institute Genome Sequencing Center for Infectious Disease"/>
            <person name="Wu L."/>
            <person name="Ma J."/>
        </authorList>
    </citation>
    <scope>NUCLEOTIDE SEQUENCE [LARGE SCALE GENOMIC DNA]</scope>
    <source>
        <strain evidence="2">CGMCC 1.13718</strain>
    </source>
</reference>
<protein>
    <submittedName>
        <fullName evidence="1">Iron-containing redox enzyme family protein</fullName>
    </submittedName>
</protein>
<dbReference type="Gene3D" id="1.20.910.10">
    <property type="entry name" value="Heme oxygenase-like"/>
    <property type="match status" value="1"/>
</dbReference>
<dbReference type="EMBL" id="JBHSVR010000001">
    <property type="protein sequence ID" value="MFC6634212.1"/>
    <property type="molecule type" value="Genomic_DNA"/>
</dbReference>
<proteinExistence type="predicted"/>
<keyword evidence="2" id="KW-1185">Reference proteome</keyword>
<gene>
    <name evidence="1" type="ORF">ACFQBM_13010</name>
</gene>
<evidence type="ECO:0000313" key="1">
    <source>
        <dbReference type="EMBL" id="MFC6634212.1"/>
    </source>
</evidence>
<dbReference type="Proteomes" id="UP001596425">
    <property type="component" value="Unassembled WGS sequence"/>
</dbReference>
<organism evidence="1 2">
    <name type="scientific">Microbulbifer taiwanensis</name>
    <dbReference type="NCBI Taxonomy" id="986746"/>
    <lineage>
        <taxon>Bacteria</taxon>
        <taxon>Pseudomonadati</taxon>
        <taxon>Pseudomonadota</taxon>
        <taxon>Gammaproteobacteria</taxon>
        <taxon>Cellvibrionales</taxon>
        <taxon>Microbulbiferaceae</taxon>
        <taxon>Microbulbifer</taxon>
    </lineage>
</organism>
<dbReference type="RefSeq" id="WP_193189885.1">
    <property type="nucleotide sequence ID" value="NZ_JACZFR010000009.1"/>
</dbReference>
<comment type="caution">
    <text evidence="1">The sequence shown here is derived from an EMBL/GenBank/DDBJ whole genome shotgun (WGS) entry which is preliminary data.</text>
</comment>
<evidence type="ECO:0000313" key="2">
    <source>
        <dbReference type="Proteomes" id="UP001596425"/>
    </source>
</evidence>
<name>A0ABW1YNA6_9GAMM</name>
<dbReference type="SUPFAM" id="SSF48613">
    <property type="entry name" value="Heme oxygenase-like"/>
    <property type="match status" value="1"/>
</dbReference>
<dbReference type="Pfam" id="PF14518">
    <property type="entry name" value="Haem_oxygenas_2"/>
    <property type="match status" value="1"/>
</dbReference>
<accession>A0ABW1YNA6</accession>
<sequence>MEVMETPAALLMRQLSRIWADFEGRLLQVPVIARALRGAVRIEDYRLLLHDHYQQVIEGSCWIARAVSSMDRQYLELRSTFLGHAGTEHRDYEMLERDYVAVGGDIDSLRRGRKNIGANALSAWMYQRASQRNPLDLLGAMFVIEGLGKHFAGIFARSLQQHLGLRDDQVSFYLYHAQHDDDHLQQLADVFETGVLAIDGLAEQIQETARVTGRLYLLQLEELGNY</sequence>